<keyword evidence="3" id="KW-0812">Transmembrane</keyword>
<evidence type="ECO:0000256" key="2">
    <source>
        <dbReference type="SAM" id="MobiDB-lite"/>
    </source>
</evidence>
<dbReference type="PANTHER" id="PTHR30469">
    <property type="entry name" value="MULTIDRUG RESISTANCE PROTEIN MDTA"/>
    <property type="match status" value="1"/>
</dbReference>
<keyword evidence="3" id="KW-0472">Membrane</keyword>
<protein>
    <submittedName>
        <fullName evidence="5">RND superfamily efflux pump MFP component</fullName>
    </submittedName>
</protein>
<dbReference type="InterPro" id="IPR006143">
    <property type="entry name" value="RND_pump_MFP"/>
</dbReference>
<dbReference type="RefSeq" id="WP_188451762.1">
    <property type="nucleotide sequence ID" value="NZ_BMFS01000005.1"/>
</dbReference>
<dbReference type="NCBIfam" id="TIGR01730">
    <property type="entry name" value="RND_mfp"/>
    <property type="match status" value="1"/>
</dbReference>
<feature type="transmembrane region" description="Helical" evidence="3">
    <location>
        <begin position="7"/>
        <end position="28"/>
    </location>
</feature>
<keyword evidence="6" id="KW-1185">Reference proteome</keyword>
<dbReference type="Gene3D" id="2.40.30.170">
    <property type="match status" value="1"/>
</dbReference>
<evidence type="ECO:0000313" key="5">
    <source>
        <dbReference type="EMBL" id="GGG98609.1"/>
    </source>
</evidence>
<proteinExistence type="inferred from homology"/>
<evidence type="ECO:0000256" key="3">
    <source>
        <dbReference type="SAM" id="Phobius"/>
    </source>
</evidence>
<dbReference type="Gene3D" id="1.10.287.470">
    <property type="entry name" value="Helix hairpin bin"/>
    <property type="match status" value="1"/>
</dbReference>
<feature type="region of interest" description="Disordered" evidence="2">
    <location>
        <begin position="389"/>
        <end position="426"/>
    </location>
</feature>
<dbReference type="EMBL" id="BMFS01000005">
    <property type="protein sequence ID" value="GGG98609.1"/>
    <property type="molecule type" value="Genomic_DNA"/>
</dbReference>
<dbReference type="SUPFAM" id="SSF111369">
    <property type="entry name" value="HlyD-like secretion proteins"/>
    <property type="match status" value="1"/>
</dbReference>
<evidence type="ECO:0000313" key="6">
    <source>
        <dbReference type="Proteomes" id="UP000648722"/>
    </source>
</evidence>
<dbReference type="Gene3D" id="2.40.50.100">
    <property type="match status" value="1"/>
</dbReference>
<dbReference type="Gene3D" id="2.40.420.20">
    <property type="match status" value="1"/>
</dbReference>
<name>A0ABQ1XN87_9PROT</name>
<accession>A0ABQ1XN87</accession>
<gene>
    <name evidence="5" type="ORF">GCM10007420_12980</name>
</gene>
<organism evidence="5 6">
    <name type="scientific">Glycocaulis albus</name>
    <dbReference type="NCBI Taxonomy" id="1382801"/>
    <lineage>
        <taxon>Bacteria</taxon>
        <taxon>Pseudomonadati</taxon>
        <taxon>Pseudomonadota</taxon>
        <taxon>Alphaproteobacteria</taxon>
        <taxon>Maricaulales</taxon>
        <taxon>Maricaulaceae</taxon>
        <taxon>Glycocaulis</taxon>
    </lineage>
</organism>
<evidence type="ECO:0000256" key="1">
    <source>
        <dbReference type="ARBA" id="ARBA00009477"/>
    </source>
</evidence>
<dbReference type="Pfam" id="PF25917">
    <property type="entry name" value="BSH_RND"/>
    <property type="match status" value="1"/>
</dbReference>
<evidence type="ECO:0000259" key="4">
    <source>
        <dbReference type="Pfam" id="PF25917"/>
    </source>
</evidence>
<comment type="similarity">
    <text evidence="1">Belongs to the membrane fusion protein (MFP) (TC 8.A.1) family.</text>
</comment>
<feature type="domain" description="Multidrug resistance protein MdtA-like barrel-sandwich hybrid" evidence="4">
    <location>
        <begin position="76"/>
        <end position="208"/>
    </location>
</feature>
<sequence length="426" mass="44944">MSKITGRFLLIGLPILIIAGFIILFMVLGATQPRPEREIPVPRPAAVFVAEAVESPVQLMVSTQGEVSPVTEIGLVAQVSGRIVYVNPNFTQGGFFEEGDVLVRVEDEDYRLAVIRAEALVTQRRQALIREEAEAELAAEEWRAIGDGDASALTLREPQLADARAQLAGAEASLREARLALSRTRITAPFNGRVREKMADLGQYIGPGARIGEIFSTDTAQVRLPFTDSDLGRAGIPVAFSAADRESAPVITLSANLGGALRQWQGRIVRTDSAIDPQTRTLYAIAEVDDPYGTAAEAAGAPLAMGLFVEASVPGRDLASAITLPRSALRGADQVLVARPDGTLSVRTVEVIDSQPDRLVIASGVEAGEYVVTSPLRGAADGMRIRALDSDGEPLFPDAQPAAAPSTDEATPSTDEAGNASVASAG</sequence>
<keyword evidence="3" id="KW-1133">Transmembrane helix</keyword>
<dbReference type="PANTHER" id="PTHR30469:SF12">
    <property type="entry name" value="MULTIDRUG RESISTANCE PROTEIN MDTA"/>
    <property type="match status" value="1"/>
</dbReference>
<reference evidence="6" key="1">
    <citation type="journal article" date="2019" name="Int. J. Syst. Evol. Microbiol.">
        <title>The Global Catalogue of Microorganisms (GCM) 10K type strain sequencing project: providing services to taxonomists for standard genome sequencing and annotation.</title>
        <authorList>
            <consortium name="The Broad Institute Genomics Platform"/>
            <consortium name="The Broad Institute Genome Sequencing Center for Infectious Disease"/>
            <person name="Wu L."/>
            <person name="Ma J."/>
        </authorList>
    </citation>
    <scope>NUCLEOTIDE SEQUENCE [LARGE SCALE GENOMIC DNA]</scope>
    <source>
        <strain evidence="6">CGMCC 1.12766</strain>
    </source>
</reference>
<dbReference type="Proteomes" id="UP000648722">
    <property type="component" value="Unassembled WGS sequence"/>
</dbReference>
<comment type="caution">
    <text evidence="5">The sequence shown here is derived from an EMBL/GenBank/DDBJ whole genome shotgun (WGS) entry which is preliminary data.</text>
</comment>
<dbReference type="InterPro" id="IPR058625">
    <property type="entry name" value="MdtA-like_BSH"/>
</dbReference>